<evidence type="ECO:0000313" key="2">
    <source>
        <dbReference type="Proteomes" id="UP000242814"/>
    </source>
</evidence>
<organism evidence="1 2">
    <name type="scientific">Paracoccidioides brasiliensis</name>
    <dbReference type="NCBI Taxonomy" id="121759"/>
    <lineage>
        <taxon>Eukaryota</taxon>
        <taxon>Fungi</taxon>
        <taxon>Dikarya</taxon>
        <taxon>Ascomycota</taxon>
        <taxon>Pezizomycotina</taxon>
        <taxon>Eurotiomycetes</taxon>
        <taxon>Eurotiomycetidae</taxon>
        <taxon>Onygenales</taxon>
        <taxon>Ajellomycetaceae</taxon>
        <taxon>Paracoccidioides</taxon>
    </lineage>
</organism>
<dbReference type="AlphaFoldDB" id="A0A1D2J302"/>
<dbReference type="Proteomes" id="UP000242814">
    <property type="component" value="Unassembled WGS sequence"/>
</dbReference>
<sequence length="58" mass="6341">DPRMHFRCVSENDAAEGQLLIAGSQAVKHLDDSSLSPEYMSLRCLIQPKLLSAAVDVN</sequence>
<gene>
    <name evidence="1" type="ORF">ACO22_08042</name>
</gene>
<comment type="caution">
    <text evidence="1">The sequence shown here is derived from an EMBL/GenBank/DDBJ whole genome shotgun (WGS) entry which is preliminary data.</text>
</comment>
<accession>A0A1D2J302</accession>
<reference evidence="1 2" key="1">
    <citation type="submission" date="2016-06" db="EMBL/GenBank/DDBJ databases">
        <authorList>
            <person name="Kjaerup R.B."/>
            <person name="Dalgaard T.S."/>
            <person name="Juul-Madsen H.R."/>
        </authorList>
    </citation>
    <scope>NUCLEOTIDE SEQUENCE [LARGE SCALE GENOMIC DNA]</scope>
    <source>
        <strain evidence="1 2">Pb300</strain>
    </source>
</reference>
<proteinExistence type="predicted"/>
<dbReference type="EMBL" id="LZYO01000867">
    <property type="protein sequence ID" value="ODH12661.1"/>
    <property type="molecule type" value="Genomic_DNA"/>
</dbReference>
<name>A0A1D2J302_PARBR</name>
<protein>
    <submittedName>
        <fullName evidence="1">Uncharacterized protein</fullName>
    </submittedName>
</protein>
<evidence type="ECO:0000313" key="1">
    <source>
        <dbReference type="EMBL" id="ODH12661.1"/>
    </source>
</evidence>
<feature type="non-terminal residue" evidence="1">
    <location>
        <position position="1"/>
    </location>
</feature>